<organism evidence="5 6">
    <name type="scientific">Tolypocladium capitatum</name>
    <dbReference type="NCBI Taxonomy" id="45235"/>
    <lineage>
        <taxon>Eukaryota</taxon>
        <taxon>Fungi</taxon>
        <taxon>Dikarya</taxon>
        <taxon>Ascomycota</taxon>
        <taxon>Pezizomycotina</taxon>
        <taxon>Sordariomycetes</taxon>
        <taxon>Hypocreomycetidae</taxon>
        <taxon>Hypocreales</taxon>
        <taxon>Ophiocordycipitaceae</taxon>
        <taxon>Tolypocladium</taxon>
    </lineage>
</organism>
<dbReference type="Pfam" id="PF02826">
    <property type="entry name" value="2-Hacid_dh_C"/>
    <property type="match status" value="2"/>
</dbReference>
<accession>A0A2K3QK16</accession>
<dbReference type="AlphaFoldDB" id="A0A2K3QK16"/>
<dbReference type="Gene3D" id="3.40.50.720">
    <property type="entry name" value="NAD(P)-binding Rossmann-like Domain"/>
    <property type="match status" value="2"/>
</dbReference>
<evidence type="ECO:0000256" key="1">
    <source>
        <dbReference type="ARBA" id="ARBA00023002"/>
    </source>
</evidence>
<comment type="caution">
    <text evidence="5">The sequence shown here is derived from an EMBL/GenBank/DDBJ whole genome shotgun (WGS) entry which is preliminary data.</text>
</comment>
<evidence type="ECO:0000256" key="3">
    <source>
        <dbReference type="SAM" id="MobiDB-lite"/>
    </source>
</evidence>
<dbReference type="PANTHER" id="PTHR43333:SF1">
    <property type="entry name" value="D-ISOMER SPECIFIC 2-HYDROXYACID DEHYDROGENASE NAD-BINDING DOMAIN-CONTAINING PROTEIN"/>
    <property type="match status" value="1"/>
</dbReference>
<reference evidence="5 6" key="1">
    <citation type="submission" date="2017-08" db="EMBL/GenBank/DDBJ databases">
        <title>Harnessing the power of phylogenomics to disentangle the directionality and signatures of interkingdom host jumping in the parasitic fungal genus Tolypocladium.</title>
        <authorList>
            <person name="Quandt C.A."/>
            <person name="Patterson W."/>
            <person name="Spatafora J.W."/>
        </authorList>
    </citation>
    <scope>NUCLEOTIDE SEQUENCE [LARGE SCALE GENOMIC DNA]</scope>
    <source>
        <strain evidence="5 6">CBS 113982</strain>
    </source>
</reference>
<gene>
    <name evidence="5" type="ORF">TCAP_02185</name>
</gene>
<dbReference type="Proteomes" id="UP000236621">
    <property type="component" value="Unassembled WGS sequence"/>
</dbReference>
<dbReference type="GO" id="GO:0016491">
    <property type="term" value="F:oxidoreductase activity"/>
    <property type="evidence" value="ECO:0007669"/>
    <property type="project" value="UniProtKB-KW"/>
</dbReference>
<dbReference type="InterPro" id="IPR006140">
    <property type="entry name" value="D-isomer_DH_NAD-bd"/>
</dbReference>
<evidence type="ECO:0000256" key="2">
    <source>
        <dbReference type="ARBA" id="ARBA00023027"/>
    </source>
</evidence>
<proteinExistence type="predicted"/>
<dbReference type="CDD" id="cd12163">
    <property type="entry name" value="2-Hacid_dh_5"/>
    <property type="match status" value="1"/>
</dbReference>
<evidence type="ECO:0000259" key="4">
    <source>
        <dbReference type="Pfam" id="PF02826"/>
    </source>
</evidence>
<protein>
    <submittedName>
        <fullName evidence="5">D-2-hydroxyacid dehydrogenase</fullName>
    </submittedName>
</protein>
<dbReference type="GO" id="GO:0051287">
    <property type="term" value="F:NAD binding"/>
    <property type="evidence" value="ECO:0007669"/>
    <property type="project" value="InterPro"/>
</dbReference>
<name>A0A2K3QK16_9HYPO</name>
<feature type="region of interest" description="Disordered" evidence="3">
    <location>
        <begin position="187"/>
        <end position="207"/>
    </location>
</feature>
<keyword evidence="2" id="KW-0520">NAD</keyword>
<feature type="compositionally biased region" description="Basic and acidic residues" evidence="3">
    <location>
        <begin position="192"/>
        <end position="201"/>
    </location>
</feature>
<keyword evidence="6" id="KW-1185">Reference proteome</keyword>
<feature type="domain" description="D-isomer specific 2-hydroxyacid dehydrogenase NAD-binding" evidence="4">
    <location>
        <begin position="122"/>
        <end position="194"/>
    </location>
</feature>
<dbReference type="STRING" id="45235.A0A2K3QK16"/>
<dbReference type="SUPFAM" id="SSF51735">
    <property type="entry name" value="NAD(P)-binding Rossmann-fold domains"/>
    <property type="match status" value="1"/>
</dbReference>
<feature type="domain" description="D-isomer specific 2-hydroxyacid dehydrogenase NAD-binding" evidence="4">
    <location>
        <begin position="223"/>
        <end position="323"/>
    </location>
</feature>
<dbReference type="InterPro" id="IPR036291">
    <property type="entry name" value="NAD(P)-bd_dom_sf"/>
</dbReference>
<dbReference type="PANTHER" id="PTHR43333">
    <property type="entry name" value="2-HACID_DH_C DOMAIN-CONTAINING PROTEIN"/>
    <property type="match status" value="1"/>
</dbReference>
<sequence>MPLSPSDKLLVHLPDPPPPGWLDAVAARFPQLAVRWEMAALDAAASDLASADTLPREVLDGVTLLCVYPPPSARAIPDVRWVQLASAGSDRWLGHETYRDPRVVFCSASGCQPPQMAEWVIGAWLAHEHHFRLYADQQRRADWCARVADRPVADSVGRRMGILGYGPIGRQCAHLARALGMQIHAYTRRPRPTPDSRRHDGYSVPGTGDPDGLMPARWFHGAALDEFLAGGLDVLVVAAPLSDATRGLIGRQQFRLMSGGTAGKKTFLCNVARGPIVDTGALIEALEQGLISGAALDVTDPEPLPRDHPLWKAPNVFITPHVSWQSTSLVHRVAGLIMENLERLDKGEPLLNRIDR</sequence>
<keyword evidence="1" id="KW-0560">Oxidoreductase</keyword>
<evidence type="ECO:0000313" key="6">
    <source>
        <dbReference type="Proteomes" id="UP000236621"/>
    </source>
</evidence>
<dbReference type="OrthoDB" id="298012at2759"/>
<dbReference type="EMBL" id="NRSZ01000329">
    <property type="protein sequence ID" value="PNY27886.1"/>
    <property type="molecule type" value="Genomic_DNA"/>
</dbReference>
<evidence type="ECO:0000313" key="5">
    <source>
        <dbReference type="EMBL" id="PNY27886.1"/>
    </source>
</evidence>